<proteinExistence type="predicted"/>
<sequence length="110" mass="13248">MLRHCNKDKYEEKEKNSIYRNLFINRKKQMFECSSINVEWSNNNKDKINVMAAHYKQQHAEIRKPSEENGTAERRFYLPSLQIKDVSPNDYHNLTRWIIRIYGFPGHICS</sequence>
<dbReference type="EMBL" id="BPLQ01004600">
    <property type="protein sequence ID" value="GIY09296.1"/>
    <property type="molecule type" value="Genomic_DNA"/>
</dbReference>
<name>A0AAV4QMI3_9ARAC</name>
<protein>
    <submittedName>
        <fullName evidence="1">Uncharacterized protein</fullName>
    </submittedName>
</protein>
<keyword evidence="2" id="KW-1185">Reference proteome</keyword>
<evidence type="ECO:0000313" key="1">
    <source>
        <dbReference type="EMBL" id="GIY09296.1"/>
    </source>
</evidence>
<dbReference type="AlphaFoldDB" id="A0AAV4QMI3"/>
<evidence type="ECO:0000313" key="2">
    <source>
        <dbReference type="Proteomes" id="UP001054837"/>
    </source>
</evidence>
<dbReference type="Proteomes" id="UP001054837">
    <property type="component" value="Unassembled WGS sequence"/>
</dbReference>
<organism evidence="1 2">
    <name type="scientific">Caerostris darwini</name>
    <dbReference type="NCBI Taxonomy" id="1538125"/>
    <lineage>
        <taxon>Eukaryota</taxon>
        <taxon>Metazoa</taxon>
        <taxon>Ecdysozoa</taxon>
        <taxon>Arthropoda</taxon>
        <taxon>Chelicerata</taxon>
        <taxon>Arachnida</taxon>
        <taxon>Araneae</taxon>
        <taxon>Araneomorphae</taxon>
        <taxon>Entelegynae</taxon>
        <taxon>Araneoidea</taxon>
        <taxon>Araneidae</taxon>
        <taxon>Caerostris</taxon>
    </lineage>
</organism>
<reference evidence="1 2" key="1">
    <citation type="submission" date="2021-06" db="EMBL/GenBank/DDBJ databases">
        <title>Caerostris darwini draft genome.</title>
        <authorList>
            <person name="Kono N."/>
            <person name="Arakawa K."/>
        </authorList>
    </citation>
    <scope>NUCLEOTIDE SEQUENCE [LARGE SCALE GENOMIC DNA]</scope>
</reference>
<accession>A0AAV4QMI3</accession>
<comment type="caution">
    <text evidence="1">The sequence shown here is derived from an EMBL/GenBank/DDBJ whole genome shotgun (WGS) entry which is preliminary data.</text>
</comment>
<gene>
    <name evidence="1" type="ORF">CDAR_52341</name>
</gene>